<protein>
    <submittedName>
        <fullName evidence="2">Uncharacterized protein</fullName>
    </submittedName>
</protein>
<feature type="region of interest" description="Disordered" evidence="1">
    <location>
        <begin position="53"/>
        <end position="161"/>
    </location>
</feature>
<dbReference type="EMBL" id="JACASE010000013">
    <property type="protein sequence ID" value="KAF6418783.1"/>
    <property type="molecule type" value="Genomic_DNA"/>
</dbReference>
<name>A0A7J8D6Q6_ROUAE</name>
<gene>
    <name evidence="2" type="ORF">HJG63_008805</name>
</gene>
<reference evidence="2 3" key="1">
    <citation type="journal article" date="2020" name="Nature">
        <title>Six reference-quality genomes reveal evolution of bat adaptations.</title>
        <authorList>
            <person name="Jebb D."/>
            <person name="Huang Z."/>
            <person name="Pippel M."/>
            <person name="Hughes G.M."/>
            <person name="Lavrichenko K."/>
            <person name="Devanna P."/>
            <person name="Winkler S."/>
            <person name="Jermiin L.S."/>
            <person name="Skirmuntt E.C."/>
            <person name="Katzourakis A."/>
            <person name="Burkitt-Gray L."/>
            <person name="Ray D.A."/>
            <person name="Sullivan K.A.M."/>
            <person name="Roscito J.G."/>
            <person name="Kirilenko B.M."/>
            <person name="Davalos L.M."/>
            <person name="Corthals A.P."/>
            <person name="Power M.L."/>
            <person name="Jones G."/>
            <person name="Ransome R.D."/>
            <person name="Dechmann D.K.N."/>
            <person name="Locatelli A.G."/>
            <person name="Puechmaille S.J."/>
            <person name="Fedrigo O."/>
            <person name="Jarvis E.D."/>
            <person name="Hiller M."/>
            <person name="Vernes S.C."/>
            <person name="Myers E.W."/>
            <person name="Teeling E.C."/>
        </authorList>
    </citation>
    <scope>NUCLEOTIDE SEQUENCE [LARGE SCALE GENOMIC DNA]</scope>
    <source>
        <strain evidence="2">MRouAeg1</strain>
        <tissue evidence="2">Muscle</tissue>
    </source>
</reference>
<organism evidence="2 3">
    <name type="scientific">Rousettus aegyptiacus</name>
    <name type="common">Egyptian fruit bat</name>
    <name type="synonym">Pteropus aegyptiacus</name>
    <dbReference type="NCBI Taxonomy" id="9407"/>
    <lineage>
        <taxon>Eukaryota</taxon>
        <taxon>Metazoa</taxon>
        <taxon>Chordata</taxon>
        <taxon>Craniata</taxon>
        <taxon>Vertebrata</taxon>
        <taxon>Euteleostomi</taxon>
        <taxon>Mammalia</taxon>
        <taxon>Eutheria</taxon>
        <taxon>Laurasiatheria</taxon>
        <taxon>Chiroptera</taxon>
        <taxon>Yinpterochiroptera</taxon>
        <taxon>Pteropodoidea</taxon>
        <taxon>Pteropodidae</taxon>
        <taxon>Rousettinae</taxon>
        <taxon>Rousettus</taxon>
    </lineage>
</organism>
<evidence type="ECO:0000256" key="1">
    <source>
        <dbReference type="SAM" id="MobiDB-lite"/>
    </source>
</evidence>
<feature type="compositionally biased region" description="Polar residues" evidence="1">
    <location>
        <begin position="136"/>
        <end position="153"/>
    </location>
</feature>
<comment type="caution">
    <text evidence="2">The sequence shown here is derived from an EMBL/GenBank/DDBJ whole genome shotgun (WGS) entry which is preliminary data.</text>
</comment>
<proteinExistence type="predicted"/>
<dbReference type="AlphaFoldDB" id="A0A7J8D6Q6"/>
<keyword evidence="3" id="KW-1185">Reference proteome</keyword>
<evidence type="ECO:0000313" key="2">
    <source>
        <dbReference type="EMBL" id="KAF6418783.1"/>
    </source>
</evidence>
<sequence length="161" mass="16692">MQSHPRHPRDLSDLVGFRILWILQSARQLVVEAAATPLGGSAPFVQGRLEVGERGAGRPLSPASDRDDRPAPAGEAPRAISVSARAAHPGFLGEPADPSRGHGCQGPSVTAVPSFPGPDMTSVCRHCPRARRGHGSHQQGSSVTKLQGFSADSPSGAALSL</sequence>
<accession>A0A7J8D6Q6</accession>
<evidence type="ECO:0000313" key="3">
    <source>
        <dbReference type="Proteomes" id="UP000593571"/>
    </source>
</evidence>
<dbReference type="Proteomes" id="UP000593571">
    <property type="component" value="Unassembled WGS sequence"/>
</dbReference>
<feature type="compositionally biased region" description="Basic residues" evidence="1">
    <location>
        <begin position="126"/>
        <end position="135"/>
    </location>
</feature>